<evidence type="ECO:0000313" key="2">
    <source>
        <dbReference type="Proteomes" id="UP000821865"/>
    </source>
</evidence>
<gene>
    <name evidence="1" type="ORF">HPB49_013250</name>
</gene>
<dbReference type="EMBL" id="CM023478">
    <property type="protein sequence ID" value="KAH7933501.1"/>
    <property type="molecule type" value="Genomic_DNA"/>
</dbReference>
<comment type="caution">
    <text evidence="1">The sequence shown here is derived from an EMBL/GenBank/DDBJ whole genome shotgun (WGS) entry which is preliminary data.</text>
</comment>
<keyword evidence="2" id="KW-1185">Reference proteome</keyword>
<proteinExistence type="predicted"/>
<accession>A0ACB8C3V5</accession>
<sequence>MAALCRLLAMFGFVCYAVAVELDLETLYMSDTCRSSGQQKLQTLFQLQTMGNRSTVTLRSQRADFAPWWNVWERCTSNLLVTSPPGSRITVVIEDLDMYAHPKENYCVDFLDVQPLDSLVSRFCGSLATTYPKTYASVGNQLRFKWNFYTASVDNRGFTVLLTAFTEPADGRNCTTTGSKSDAQFLCANGRCVDARWRCDKRDNCGDASDEKGCRDEDRTLVILSICVCVVVVVVSGLLVTAVWVKFQRSPSRGAAIAGGPTTPYSIPVGPDNSNTRPPCGHQPDSIGSAVSRSSGNRY</sequence>
<evidence type="ECO:0000313" key="1">
    <source>
        <dbReference type="EMBL" id="KAH7933501.1"/>
    </source>
</evidence>
<protein>
    <submittedName>
        <fullName evidence="1">Uncharacterized protein</fullName>
    </submittedName>
</protein>
<organism evidence="1 2">
    <name type="scientific">Dermacentor silvarum</name>
    <name type="common">Tick</name>
    <dbReference type="NCBI Taxonomy" id="543639"/>
    <lineage>
        <taxon>Eukaryota</taxon>
        <taxon>Metazoa</taxon>
        <taxon>Ecdysozoa</taxon>
        <taxon>Arthropoda</taxon>
        <taxon>Chelicerata</taxon>
        <taxon>Arachnida</taxon>
        <taxon>Acari</taxon>
        <taxon>Parasitiformes</taxon>
        <taxon>Ixodida</taxon>
        <taxon>Ixodoidea</taxon>
        <taxon>Ixodidae</taxon>
        <taxon>Rhipicephalinae</taxon>
        <taxon>Dermacentor</taxon>
    </lineage>
</organism>
<name>A0ACB8C3V5_DERSI</name>
<dbReference type="Proteomes" id="UP000821865">
    <property type="component" value="Chromosome 9"/>
</dbReference>
<reference evidence="1" key="1">
    <citation type="submission" date="2020-05" db="EMBL/GenBank/DDBJ databases">
        <title>Large-scale comparative analyses of tick genomes elucidate their genetic diversity and vector capacities.</title>
        <authorList>
            <person name="Jia N."/>
            <person name="Wang J."/>
            <person name="Shi W."/>
            <person name="Du L."/>
            <person name="Sun Y."/>
            <person name="Zhan W."/>
            <person name="Jiang J."/>
            <person name="Wang Q."/>
            <person name="Zhang B."/>
            <person name="Ji P."/>
            <person name="Sakyi L.B."/>
            <person name="Cui X."/>
            <person name="Yuan T."/>
            <person name="Jiang B."/>
            <person name="Yang W."/>
            <person name="Lam T.T.-Y."/>
            <person name="Chang Q."/>
            <person name="Ding S."/>
            <person name="Wang X."/>
            <person name="Zhu J."/>
            <person name="Ruan X."/>
            <person name="Zhao L."/>
            <person name="Wei J."/>
            <person name="Que T."/>
            <person name="Du C."/>
            <person name="Cheng J."/>
            <person name="Dai P."/>
            <person name="Han X."/>
            <person name="Huang E."/>
            <person name="Gao Y."/>
            <person name="Liu J."/>
            <person name="Shao H."/>
            <person name="Ye R."/>
            <person name="Li L."/>
            <person name="Wei W."/>
            <person name="Wang X."/>
            <person name="Wang C."/>
            <person name="Yang T."/>
            <person name="Huo Q."/>
            <person name="Li W."/>
            <person name="Guo W."/>
            <person name="Chen H."/>
            <person name="Zhou L."/>
            <person name="Ni X."/>
            <person name="Tian J."/>
            <person name="Zhou Y."/>
            <person name="Sheng Y."/>
            <person name="Liu T."/>
            <person name="Pan Y."/>
            <person name="Xia L."/>
            <person name="Li J."/>
            <person name="Zhao F."/>
            <person name="Cao W."/>
        </authorList>
    </citation>
    <scope>NUCLEOTIDE SEQUENCE</scope>
    <source>
        <strain evidence="1">Dsil-2018</strain>
    </source>
</reference>